<dbReference type="InterPro" id="IPR001991">
    <property type="entry name" value="Na-dicarboxylate_symporter"/>
</dbReference>
<gene>
    <name evidence="9" type="primary">sstT</name>
    <name evidence="10" type="ORF">CBW52_02265</name>
</gene>
<evidence type="ECO:0000256" key="6">
    <source>
        <dbReference type="ARBA" id="ARBA00022970"/>
    </source>
</evidence>
<organism evidence="10 11">
    <name type="scientific">Yersinia kristensenii</name>
    <dbReference type="NCBI Taxonomy" id="28152"/>
    <lineage>
        <taxon>Bacteria</taxon>
        <taxon>Pseudomonadati</taxon>
        <taxon>Pseudomonadota</taxon>
        <taxon>Gammaproteobacteria</taxon>
        <taxon>Enterobacterales</taxon>
        <taxon>Yersiniaceae</taxon>
        <taxon>Yersinia</taxon>
    </lineage>
</organism>
<comment type="subcellular location">
    <subcellularLocation>
        <location evidence="9">Cell membrane</location>
        <topology evidence="9">Multi-pass membrane protein</topology>
    </subcellularLocation>
    <subcellularLocation>
        <location evidence="1">Membrane</location>
        <topology evidence="1">Multi-pass membrane protein</topology>
    </subcellularLocation>
</comment>
<dbReference type="PANTHER" id="PTHR42865:SF8">
    <property type="entry name" value="SERINE_THREONINE TRANSPORTER SSTT"/>
    <property type="match status" value="1"/>
</dbReference>
<feature type="transmembrane region" description="Helical" evidence="9">
    <location>
        <begin position="289"/>
        <end position="314"/>
    </location>
</feature>
<dbReference type="RefSeq" id="WP_049557279.1">
    <property type="nucleotide sequence ID" value="NZ_CABHXR010000028.1"/>
</dbReference>
<dbReference type="SUPFAM" id="SSF118215">
    <property type="entry name" value="Proton glutamate symport protein"/>
    <property type="match status" value="1"/>
</dbReference>
<dbReference type="PANTHER" id="PTHR42865">
    <property type="entry name" value="PROTON/GLUTAMATE-ASPARTATE SYMPORTER"/>
    <property type="match status" value="1"/>
</dbReference>
<evidence type="ECO:0000256" key="3">
    <source>
        <dbReference type="ARBA" id="ARBA00022475"/>
    </source>
</evidence>
<keyword evidence="3 9" id="KW-1003">Cell membrane</keyword>
<keyword evidence="5 9" id="KW-0769">Symport</keyword>
<comment type="catalytic activity">
    <reaction evidence="9">
        <text>L-serine(in) + Na(+)(in) = L-serine(out) + Na(+)(out)</text>
        <dbReference type="Rhea" id="RHEA:29575"/>
        <dbReference type="ChEBI" id="CHEBI:29101"/>
        <dbReference type="ChEBI" id="CHEBI:33384"/>
    </reaction>
</comment>
<dbReference type="Proteomes" id="UP000195840">
    <property type="component" value="Unassembled WGS sequence"/>
</dbReference>
<dbReference type="HAMAP" id="MF_01582">
    <property type="entry name" value="Ser_Thr_transp_SstT"/>
    <property type="match status" value="1"/>
</dbReference>
<feature type="transmembrane region" description="Helical" evidence="9">
    <location>
        <begin position="183"/>
        <end position="203"/>
    </location>
</feature>
<feature type="transmembrane region" description="Helical" evidence="9">
    <location>
        <begin position="326"/>
        <end position="351"/>
    </location>
</feature>
<evidence type="ECO:0000256" key="4">
    <source>
        <dbReference type="ARBA" id="ARBA00022692"/>
    </source>
</evidence>
<keyword evidence="8 9" id="KW-0472">Membrane</keyword>
<feature type="transmembrane region" description="Helical" evidence="9">
    <location>
        <begin position="83"/>
        <end position="105"/>
    </location>
</feature>
<keyword evidence="7 9" id="KW-1133">Transmembrane helix</keyword>
<evidence type="ECO:0000313" key="10">
    <source>
        <dbReference type="EMBL" id="OVZ83244.1"/>
    </source>
</evidence>
<accession>A0AB73PMT8</accession>
<keyword evidence="6 9" id="KW-0029">Amino-acid transport</keyword>
<evidence type="ECO:0000313" key="11">
    <source>
        <dbReference type="Proteomes" id="UP000195840"/>
    </source>
</evidence>
<feature type="transmembrane region" description="Helical" evidence="9">
    <location>
        <begin position="48"/>
        <end position="71"/>
    </location>
</feature>
<evidence type="ECO:0000256" key="8">
    <source>
        <dbReference type="ARBA" id="ARBA00023136"/>
    </source>
</evidence>
<feature type="transmembrane region" description="Helical" evidence="9">
    <location>
        <begin position="215"/>
        <end position="239"/>
    </location>
</feature>
<dbReference type="Gene3D" id="1.10.3860.10">
    <property type="entry name" value="Sodium:dicarboxylate symporter"/>
    <property type="match status" value="1"/>
</dbReference>
<dbReference type="NCBIfam" id="NF010151">
    <property type="entry name" value="PRK13628.1"/>
    <property type="match status" value="1"/>
</dbReference>
<feature type="transmembrane region" description="Helical" evidence="9">
    <location>
        <begin position="140"/>
        <end position="162"/>
    </location>
</feature>
<evidence type="ECO:0000256" key="2">
    <source>
        <dbReference type="ARBA" id="ARBA00022448"/>
    </source>
</evidence>
<dbReference type="GO" id="GO:0005295">
    <property type="term" value="F:neutral L-amino acid:sodium symporter activity"/>
    <property type="evidence" value="ECO:0007669"/>
    <property type="project" value="TreeGrafter"/>
</dbReference>
<dbReference type="Pfam" id="PF00375">
    <property type="entry name" value="SDF"/>
    <property type="match status" value="1"/>
</dbReference>
<reference evidence="10 11" key="1">
    <citation type="submission" date="2017-05" db="EMBL/GenBank/DDBJ databases">
        <title>Whole genome sequencing of Yersinia kristensenii.</title>
        <authorList>
            <person name="Campioni F."/>
        </authorList>
    </citation>
    <scope>NUCLEOTIDE SEQUENCE [LARGE SCALE GENOMIC DNA]</scope>
    <source>
        <strain evidence="10 11">CFSAN060538</strain>
    </source>
</reference>
<sequence>MEKTQSGFIGFIIRGSLVKQILVGLIAGIILALVSTQAAMAVGLLGTLFVGALKAVAPVLVLMLVMASIANHKQGQKTSIRPILFLYLLGTFSAALIAVVVSFMFPSTLILATHTADITPPSGITEVLKGLLSSIIANPIHALLNANYIGILAWAVGLGIALRHAADTTKALINDMSDAVTKVVRVVIRFAPLGIFGLVSSTMAETGFGVLLGYAQLLVVLIGCMLLVALVVNPLIVYWKIRRNPYPLVFACLRESGVTAFFTRSSAANIPVNMEMCKKMNLNEDTYSVSIPLGATINMAGAAITITVLTLAAVHTLGIPVDLPTALLLSVVAAVCACGASGVAGGSLLLIPLACGMFGIPNEVAMQVVAVGFIIGVLQDSAETALNSSTDVLFTAAACQADDARLADPDPLASRKSV</sequence>
<comment type="similarity">
    <text evidence="9">Belongs to the dicarboxylate/amino acid:cation symporter (DAACS) (TC 2.A.23) family.</text>
</comment>
<comment type="function">
    <text evidence="9">Involved in the import of serine and threonine into the cell, with the concomitant import of sodium (symport system).</text>
</comment>
<dbReference type="GO" id="GO:0005886">
    <property type="term" value="C:plasma membrane"/>
    <property type="evidence" value="ECO:0007669"/>
    <property type="project" value="UniProtKB-SubCell"/>
</dbReference>
<keyword evidence="2 9" id="KW-0813">Transport</keyword>
<dbReference type="InterPro" id="IPR023025">
    <property type="entry name" value="Ser_Thr_transp_SstT"/>
</dbReference>
<evidence type="ECO:0000256" key="9">
    <source>
        <dbReference type="HAMAP-Rule" id="MF_01582"/>
    </source>
</evidence>
<evidence type="ECO:0000256" key="5">
    <source>
        <dbReference type="ARBA" id="ARBA00022847"/>
    </source>
</evidence>
<keyword evidence="11" id="KW-1185">Reference proteome</keyword>
<dbReference type="PRINTS" id="PR00173">
    <property type="entry name" value="EDTRNSPORT"/>
</dbReference>
<feature type="transmembrane region" description="Helical" evidence="9">
    <location>
        <begin position="21"/>
        <end position="42"/>
    </location>
</feature>
<dbReference type="EMBL" id="NHOG01000003">
    <property type="protein sequence ID" value="OVZ83244.1"/>
    <property type="molecule type" value="Genomic_DNA"/>
</dbReference>
<protein>
    <recommendedName>
        <fullName evidence="9">Serine/threonine transporter SstT</fullName>
    </recommendedName>
    <alternativeName>
        <fullName evidence="9">Na(+)/serine-threonine symporter</fullName>
    </alternativeName>
</protein>
<proteinExistence type="inferred from homology"/>
<dbReference type="InterPro" id="IPR036458">
    <property type="entry name" value="Na:dicarbo_symporter_sf"/>
</dbReference>
<keyword evidence="4 9" id="KW-0812">Transmembrane</keyword>
<name>A0AB73PMT8_YERKR</name>
<comment type="catalytic activity">
    <reaction evidence="9">
        <text>L-threonine(in) + Na(+)(in) = L-threonine(out) + Na(+)(out)</text>
        <dbReference type="Rhea" id="RHEA:69999"/>
        <dbReference type="ChEBI" id="CHEBI:29101"/>
        <dbReference type="ChEBI" id="CHEBI:57926"/>
    </reaction>
</comment>
<dbReference type="GO" id="GO:0032329">
    <property type="term" value="P:serine transport"/>
    <property type="evidence" value="ECO:0007669"/>
    <property type="project" value="InterPro"/>
</dbReference>
<dbReference type="AlphaFoldDB" id="A0AB73PMT8"/>
<evidence type="ECO:0000256" key="7">
    <source>
        <dbReference type="ARBA" id="ARBA00022989"/>
    </source>
</evidence>
<evidence type="ECO:0000256" key="1">
    <source>
        <dbReference type="ARBA" id="ARBA00004141"/>
    </source>
</evidence>
<dbReference type="FunFam" id="1.10.3860.10:FF:000003">
    <property type="entry name" value="Serine/threonine transporter sstT"/>
    <property type="match status" value="1"/>
</dbReference>
<dbReference type="GO" id="GO:0015826">
    <property type="term" value="P:threonine transport"/>
    <property type="evidence" value="ECO:0007669"/>
    <property type="project" value="InterPro"/>
</dbReference>
<comment type="caution">
    <text evidence="10">The sequence shown here is derived from an EMBL/GenBank/DDBJ whole genome shotgun (WGS) entry which is preliminary data.</text>
</comment>